<name>E4UAN8_OCEP5</name>
<feature type="region of interest" description="Disordered" evidence="4">
    <location>
        <begin position="147"/>
        <end position="179"/>
    </location>
</feature>
<evidence type="ECO:0000256" key="1">
    <source>
        <dbReference type="ARBA" id="ARBA00006611"/>
    </source>
</evidence>
<feature type="domain" description="AAA+ ATPase" evidence="5">
    <location>
        <begin position="320"/>
        <end position="443"/>
    </location>
</feature>
<dbReference type="HOGENOM" id="CLU_013446_10_1_0"/>
<evidence type="ECO:0000259" key="5">
    <source>
        <dbReference type="SMART" id="SM00382"/>
    </source>
</evidence>
<dbReference type="SMART" id="SM00382">
    <property type="entry name" value="AAA"/>
    <property type="match status" value="1"/>
</dbReference>
<dbReference type="GO" id="GO:0005886">
    <property type="term" value="C:plasma membrane"/>
    <property type="evidence" value="ECO:0007669"/>
    <property type="project" value="TreeGrafter"/>
</dbReference>
<dbReference type="InterPro" id="IPR007831">
    <property type="entry name" value="T2SS_GspE_N"/>
</dbReference>
<dbReference type="Pfam" id="PF00437">
    <property type="entry name" value="T2SSE"/>
    <property type="match status" value="1"/>
</dbReference>
<dbReference type="CDD" id="cd01129">
    <property type="entry name" value="PulE-GspE-like"/>
    <property type="match status" value="1"/>
</dbReference>
<dbReference type="GO" id="GO:0016887">
    <property type="term" value="F:ATP hydrolysis activity"/>
    <property type="evidence" value="ECO:0007669"/>
    <property type="project" value="TreeGrafter"/>
</dbReference>
<reference evidence="7" key="1">
    <citation type="submission" date="2010-11" db="EMBL/GenBank/DDBJ databases">
        <title>The complete sequence of plasmid of Oceanithermus profundus DSM 14977.</title>
        <authorList>
            <consortium name="US DOE Joint Genome Institute (JGI-PGF)"/>
            <person name="Lucas S."/>
            <person name="Copeland A."/>
            <person name="Lapidus A."/>
            <person name="Bruce D."/>
            <person name="Goodwin L."/>
            <person name="Pitluck S."/>
            <person name="Kyrpides N."/>
            <person name="Mavromatis K."/>
            <person name="Pagani I."/>
            <person name="Ivanova N."/>
            <person name="Zhang X."/>
            <person name="Brettin T."/>
            <person name="Detter J.C."/>
            <person name="Tapia R."/>
            <person name="Han C."/>
            <person name="Land M."/>
            <person name="Hauser L."/>
            <person name="Markowitz V."/>
            <person name="Cheng J.-F."/>
            <person name="Hugenholtz P."/>
            <person name="Woyke T."/>
            <person name="Wu D."/>
            <person name="Tindall B."/>
            <person name="Faehnrich R."/>
            <person name="Brambilla E."/>
            <person name="Klenk H.-P."/>
            <person name="Eisen J.A."/>
        </authorList>
    </citation>
    <scope>NUCLEOTIDE SEQUENCE [LARGE SCALE GENOMIC DNA]</scope>
    <source>
        <strain evidence="7">DSM 14977 / NBRC 100410 / VKM B-2274 / 506</strain>
        <plasmid evidence="7">Plasmid pOCEPR01</plasmid>
    </source>
</reference>
<dbReference type="SUPFAM" id="SSF52540">
    <property type="entry name" value="P-loop containing nucleoside triphosphate hydrolases"/>
    <property type="match status" value="1"/>
</dbReference>
<dbReference type="SUPFAM" id="SSF160246">
    <property type="entry name" value="EspE N-terminal domain-like"/>
    <property type="match status" value="1"/>
</dbReference>
<dbReference type="OrthoDB" id="9808272at2"/>
<reference evidence="6 7" key="2">
    <citation type="journal article" date="2011" name="Stand. Genomic Sci.">
        <title>Complete genome sequence of Oceanithermus profundus type strain (506).</title>
        <authorList>
            <person name="Pati A."/>
            <person name="Zhang X."/>
            <person name="Lapidus A."/>
            <person name="Nolan M."/>
            <person name="Lucas S."/>
            <person name="Del Rio T.G."/>
            <person name="Tice H."/>
            <person name="Cheng J.F."/>
            <person name="Tapia R."/>
            <person name="Han C."/>
            <person name="Goodwin L."/>
            <person name="Pitluck S."/>
            <person name="Liolios K."/>
            <person name="Pagani I."/>
            <person name="Ivanova N."/>
            <person name="Mavromatis K."/>
            <person name="Chen A."/>
            <person name="Palaniappan K."/>
            <person name="Hauser L."/>
            <person name="Jeffries C.D."/>
            <person name="Brambilla E.M."/>
            <person name="Rohl A."/>
            <person name="Mwirichia R."/>
            <person name="Rohde M."/>
            <person name="Tindall B.J."/>
            <person name="Sikorski J."/>
            <person name="Wirth R."/>
            <person name="Goker M."/>
            <person name="Woyke T."/>
            <person name="Detter J.C."/>
            <person name="Bristow J."/>
            <person name="Eisen J.A."/>
            <person name="Markowitz V."/>
            <person name="Hugenholtz P."/>
            <person name="Kyrpides N.C."/>
            <person name="Klenk H.P."/>
            <person name="Land M."/>
        </authorList>
    </citation>
    <scope>NUCLEOTIDE SEQUENCE [LARGE SCALE GENOMIC DNA]</scope>
    <source>
        <strain evidence="7">DSM 14977 / NBRC 100410 / VKM B-2274 / 506</strain>
        <plasmid evidence="7">Plasmid pOCEPR01</plasmid>
    </source>
</reference>
<evidence type="ECO:0000313" key="7">
    <source>
        <dbReference type="Proteomes" id="UP000008722"/>
    </source>
</evidence>
<geneLocation type="plasmid" evidence="6 7">
    <name>pOCEPR01</name>
</geneLocation>
<keyword evidence="2" id="KW-0547">Nucleotide-binding</keyword>
<evidence type="ECO:0000313" key="6">
    <source>
        <dbReference type="EMBL" id="ADR37817.1"/>
    </source>
</evidence>
<dbReference type="InterPro" id="IPR003593">
    <property type="entry name" value="AAA+_ATPase"/>
</dbReference>
<sequence length="570" mass="63113">MQTFRRNPSSRATKLIGILRELGLPDEVAESLTGKSPEEILQSGDVPEELRYRALAQMYGMPFVNPDETPPDQRVIGLLPNTLISSFNVFPFRLEGNELWVLTATPGDLQSLNEVRQVLSRENRRLKPAVTTPSALKRLIEQHRMRNVTTEQLRQYSETRKQQKETPAGTPKPQTDEGPIAAYVNGLIRNAILHGASDIHIEPTGDTLRVRMRIDGRLAVIDENVPPNLAPEVITRIMIMADMDIAERRIPQDGRITFRDGEHEVNLRVNTGPVKVGHKAGESQQVVMRLLPREDEIPKLEDLGFLPDVLEQFEKAASAANGLILVTGPTGSGKSTTLAAIVNEIATDERKTISVEDPVEYQIPGVVQTQVNEAAGYTFAVALRSFLRQDPDVIYVGEIRDPETASIAIEAALTGHLVFGTLHTNDAVEAVSRLEKLGVERFNLSSSLRAVLAQRLVRKVCPRCRAPHPEAERYARVMEQELGTKVDPAKITKGRGCPHCRNTGYKGRTAIHEFFVVDREIAQAIALGEDTTLLSDRAIARGMRTLRKDGYLKVLNGLTTPEEVIAASLE</sequence>
<accession>E4UAN8</accession>
<dbReference type="GO" id="GO:0005524">
    <property type="term" value="F:ATP binding"/>
    <property type="evidence" value="ECO:0007669"/>
    <property type="project" value="UniProtKB-KW"/>
</dbReference>
<dbReference type="InterPro" id="IPR037257">
    <property type="entry name" value="T2SS_E_N_sf"/>
</dbReference>
<dbReference type="AlphaFoldDB" id="E4UAN8"/>
<dbReference type="InterPro" id="IPR027417">
    <property type="entry name" value="P-loop_NTPase"/>
</dbReference>
<dbReference type="PANTHER" id="PTHR30258">
    <property type="entry name" value="TYPE II SECRETION SYSTEM PROTEIN GSPE-RELATED"/>
    <property type="match status" value="1"/>
</dbReference>
<dbReference type="Gene3D" id="3.40.50.300">
    <property type="entry name" value="P-loop containing nucleotide triphosphate hydrolases"/>
    <property type="match status" value="1"/>
</dbReference>
<evidence type="ECO:0000256" key="3">
    <source>
        <dbReference type="ARBA" id="ARBA00022840"/>
    </source>
</evidence>
<evidence type="ECO:0000256" key="4">
    <source>
        <dbReference type="SAM" id="MobiDB-lite"/>
    </source>
</evidence>
<dbReference type="Gene3D" id="3.30.300.160">
    <property type="entry name" value="Type II secretion system, protein E, N-terminal domain"/>
    <property type="match status" value="1"/>
</dbReference>
<proteinExistence type="inferred from homology"/>
<dbReference type="RefSeq" id="WP_013449796.1">
    <property type="nucleotide sequence ID" value="NC_014753.1"/>
</dbReference>
<dbReference type="eggNOG" id="COG2804">
    <property type="taxonomic scope" value="Bacteria"/>
</dbReference>
<dbReference type="Gene3D" id="3.30.450.90">
    <property type="match status" value="1"/>
</dbReference>
<feature type="compositionally biased region" description="Polar residues" evidence="4">
    <location>
        <begin position="147"/>
        <end position="156"/>
    </location>
</feature>
<dbReference type="PANTHER" id="PTHR30258:SF1">
    <property type="entry name" value="PROTEIN TRANSPORT PROTEIN HOFB HOMOLOG"/>
    <property type="match status" value="1"/>
</dbReference>
<gene>
    <name evidence="6" type="ordered locus">Ocepr_2369</name>
</gene>
<protein>
    <submittedName>
        <fullName evidence="6">Type II secretion system protein E</fullName>
    </submittedName>
</protein>
<dbReference type="EMBL" id="CP002362">
    <property type="protein sequence ID" value="ADR37817.1"/>
    <property type="molecule type" value="Genomic_DNA"/>
</dbReference>
<keyword evidence="7" id="KW-1185">Reference proteome</keyword>
<keyword evidence="3" id="KW-0067">ATP-binding</keyword>
<dbReference type="Pfam" id="PF05157">
    <property type="entry name" value="MshEN"/>
    <property type="match status" value="1"/>
</dbReference>
<evidence type="ECO:0000256" key="2">
    <source>
        <dbReference type="ARBA" id="ARBA00022741"/>
    </source>
</evidence>
<dbReference type="KEGG" id="opr:Ocepr_2369"/>
<organism evidence="6 7">
    <name type="scientific">Oceanithermus profundus (strain DSM 14977 / NBRC 100410 / VKM B-2274 / 506)</name>
    <dbReference type="NCBI Taxonomy" id="670487"/>
    <lineage>
        <taxon>Bacteria</taxon>
        <taxon>Thermotogati</taxon>
        <taxon>Deinococcota</taxon>
        <taxon>Deinococci</taxon>
        <taxon>Thermales</taxon>
        <taxon>Thermaceae</taxon>
        <taxon>Oceanithermus</taxon>
    </lineage>
</organism>
<keyword evidence="6" id="KW-0614">Plasmid</keyword>
<comment type="similarity">
    <text evidence="1">Belongs to the GSP E family.</text>
</comment>
<dbReference type="Proteomes" id="UP000008722">
    <property type="component" value="Plasmid pOCEPR01"/>
</dbReference>
<dbReference type="InterPro" id="IPR001482">
    <property type="entry name" value="T2SS/T4SS_dom"/>
</dbReference>